<evidence type="ECO:0000313" key="3">
    <source>
        <dbReference type="Proteomes" id="UP000423756"/>
    </source>
</evidence>
<protein>
    <recommendedName>
        <fullName evidence="4">V-type ATP synthase subunit E</fullName>
    </recommendedName>
</protein>
<gene>
    <name evidence="2" type="ORF">F7Q91_22570</name>
</gene>
<name>A0A7V7TEX3_9VIBR</name>
<reference evidence="2 3" key="1">
    <citation type="submission" date="2019-09" db="EMBL/GenBank/DDBJ databases">
        <title>Draft genome sequences of 48 bacterial type strains from the CCUG.</title>
        <authorList>
            <person name="Tunovic T."/>
            <person name="Pineiro-Iglesias B."/>
            <person name="Unosson C."/>
            <person name="Inganas E."/>
            <person name="Ohlen M."/>
            <person name="Cardew S."/>
            <person name="Jensie-Markopoulos S."/>
            <person name="Salva-Serra F."/>
            <person name="Jaen-Luchoro D."/>
            <person name="Karlsson R."/>
            <person name="Svensson-Stadler L."/>
            <person name="Chun J."/>
            <person name="Moore E."/>
        </authorList>
    </citation>
    <scope>NUCLEOTIDE SEQUENCE [LARGE SCALE GENOMIC DNA]</scope>
    <source>
        <strain evidence="2 3">CCUG 48643</strain>
    </source>
</reference>
<evidence type="ECO:0000313" key="2">
    <source>
        <dbReference type="EMBL" id="KAB0470280.1"/>
    </source>
</evidence>
<accession>A0A7V7TEX3</accession>
<feature type="coiled-coil region" evidence="1">
    <location>
        <begin position="41"/>
        <end position="75"/>
    </location>
</feature>
<proteinExistence type="predicted"/>
<evidence type="ECO:0000256" key="1">
    <source>
        <dbReference type="SAM" id="Coils"/>
    </source>
</evidence>
<dbReference type="Proteomes" id="UP000423756">
    <property type="component" value="Unassembled WGS sequence"/>
</dbReference>
<organism evidence="2 3">
    <name type="scientific">Vibrio chagasii</name>
    <dbReference type="NCBI Taxonomy" id="170679"/>
    <lineage>
        <taxon>Bacteria</taxon>
        <taxon>Pseudomonadati</taxon>
        <taxon>Pseudomonadota</taxon>
        <taxon>Gammaproteobacteria</taxon>
        <taxon>Vibrionales</taxon>
        <taxon>Vibrionaceae</taxon>
        <taxon>Vibrio</taxon>
    </lineage>
</organism>
<dbReference type="GeneID" id="77343911"/>
<comment type="caution">
    <text evidence="2">The sequence shown here is derived from an EMBL/GenBank/DDBJ whole genome shotgun (WGS) entry which is preliminary data.</text>
</comment>
<keyword evidence="1" id="KW-0175">Coiled coil</keyword>
<dbReference type="EMBL" id="VZPX01000069">
    <property type="protein sequence ID" value="KAB0470280.1"/>
    <property type="molecule type" value="Genomic_DNA"/>
</dbReference>
<dbReference type="RefSeq" id="WP_137407169.1">
    <property type="nucleotide sequence ID" value="NZ_AP025466.1"/>
</dbReference>
<sequence length="212" mass="24302">MAVFNSESIKKYLQETFSEELDLAFENAKDKGYQQAAKEAHTSIQEELRDTKTELKELEQSICHAKKELIELKREASTVKDSNSILSHFEKSIDIFNNKLVEEEKFLYPCIISHLTRVFDGVLSPEIFNDYFYHYALGQAEANAQKSITMEVSPRAYEEINQSQQEIVKLKINSSLVDGEVIVRLKSQDIHLSLQGIKTQIKSNVQELIDAL</sequence>
<dbReference type="AlphaFoldDB" id="A0A7V7TEX3"/>
<evidence type="ECO:0008006" key="4">
    <source>
        <dbReference type="Google" id="ProtNLM"/>
    </source>
</evidence>